<dbReference type="InterPro" id="IPR002347">
    <property type="entry name" value="SDR_fam"/>
</dbReference>
<evidence type="ECO:0008006" key="5">
    <source>
        <dbReference type="Google" id="ProtNLM"/>
    </source>
</evidence>
<protein>
    <recommendedName>
        <fullName evidence="5">NAD(P)-dependent dehydrogenase (Short-subunit alcohol dehydrogenase family)</fullName>
    </recommendedName>
</protein>
<dbReference type="InterPro" id="IPR036291">
    <property type="entry name" value="NAD(P)-bd_dom_sf"/>
</dbReference>
<keyword evidence="2" id="KW-0560">Oxidoreductase</keyword>
<dbReference type="RefSeq" id="WP_284339450.1">
    <property type="nucleotide sequence ID" value="NZ_BSNS01000007.1"/>
</dbReference>
<evidence type="ECO:0000313" key="3">
    <source>
        <dbReference type="EMBL" id="GLQ54002.1"/>
    </source>
</evidence>
<dbReference type="Gene3D" id="3.40.50.720">
    <property type="entry name" value="NAD(P)-binding Rossmann-like Domain"/>
    <property type="match status" value="1"/>
</dbReference>
<comment type="similarity">
    <text evidence="1">Belongs to the short-chain dehydrogenases/reductases (SDR) family.</text>
</comment>
<sequence>MASNVQSLAGRNVVVAGGTGNVGSFIVGSLLAAGAQVAVPSRSEEKLAALRGHVESRAEGGGMDRLSTHQGNIGDPVWGRELLRELASRHGRIDGAVASLGRFQDAPSLLKADPQKLRQVLDDYLLAHFDAARLFLPALLENGGGHYLLINGPLAVTPWKGAGLVSIATAAQQMLFKSLCLELEGKDIAIFELMHRAFVRDHATVPGSGLPAEAVGDYAAYLMGDAARHLSGSTLELASLEPLYAAGLGPGAAAATP</sequence>
<evidence type="ECO:0000256" key="2">
    <source>
        <dbReference type="ARBA" id="ARBA00023002"/>
    </source>
</evidence>
<keyword evidence="4" id="KW-1185">Reference proteome</keyword>
<dbReference type="Pfam" id="PF00106">
    <property type="entry name" value="adh_short"/>
    <property type="match status" value="1"/>
</dbReference>
<dbReference type="Proteomes" id="UP001156691">
    <property type="component" value="Unassembled WGS sequence"/>
</dbReference>
<dbReference type="PANTHER" id="PTHR43669">
    <property type="entry name" value="5-KETO-D-GLUCONATE 5-REDUCTASE"/>
    <property type="match status" value="1"/>
</dbReference>
<dbReference type="EMBL" id="BSNS01000007">
    <property type="protein sequence ID" value="GLQ54002.1"/>
    <property type="molecule type" value="Genomic_DNA"/>
</dbReference>
<evidence type="ECO:0000313" key="4">
    <source>
        <dbReference type="Proteomes" id="UP001156691"/>
    </source>
</evidence>
<proteinExistence type="inferred from homology"/>
<organism evidence="3 4">
    <name type="scientific">Devosia nitrariae</name>
    <dbReference type="NCBI Taxonomy" id="2071872"/>
    <lineage>
        <taxon>Bacteria</taxon>
        <taxon>Pseudomonadati</taxon>
        <taxon>Pseudomonadota</taxon>
        <taxon>Alphaproteobacteria</taxon>
        <taxon>Hyphomicrobiales</taxon>
        <taxon>Devosiaceae</taxon>
        <taxon>Devosia</taxon>
    </lineage>
</organism>
<name>A0ABQ5W1N7_9HYPH</name>
<evidence type="ECO:0000256" key="1">
    <source>
        <dbReference type="ARBA" id="ARBA00006484"/>
    </source>
</evidence>
<dbReference type="PANTHER" id="PTHR43669:SF12">
    <property type="entry name" value="BLR5618 PROTEIN"/>
    <property type="match status" value="1"/>
</dbReference>
<gene>
    <name evidence="3" type="ORF">GCM10010862_12610</name>
</gene>
<accession>A0ABQ5W1N7</accession>
<dbReference type="SUPFAM" id="SSF51735">
    <property type="entry name" value="NAD(P)-binding Rossmann-fold domains"/>
    <property type="match status" value="1"/>
</dbReference>
<comment type="caution">
    <text evidence="3">The sequence shown here is derived from an EMBL/GenBank/DDBJ whole genome shotgun (WGS) entry which is preliminary data.</text>
</comment>
<reference evidence="4" key="1">
    <citation type="journal article" date="2019" name="Int. J. Syst. Evol. Microbiol.">
        <title>The Global Catalogue of Microorganisms (GCM) 10K type strain sequencing project: providing services to taxonomists for standard genome sequencing and annotation.</title>
        <authorList>
            <consortium name="The Broad Institute Genomics Platform"/>
            <consortium name="The Broad Institute Genome Sequencing Center for Infectious Disease"/>
            <person name="Wu L."/>
            <person name="Ma J."/>
        </authorList>
    </citation>
    <scope>NUCLEOTIDE SEQUENCE [LARGE SCALE GENOMIC DNA]</scope>
    <source>
        <strain evidence="4">NBRC 112416</strain>
    </source>
</reference>